<gene>
    <name evidence="1" type="ORF">BpHYR1_031598</name>
</gene>
<keyword evidence="2" id="KW-1185">Reference proteome</keyword>
<protein>
    <submittedName>
        <fullName evidence="1">Uncharacterized protein</fullName>
    </submittedName>
</protein>
<accession>A0A3M7SZY0</accession>
<organism evidence="1 2">
    <name type="scientific">Brachionus plicatilis</name>
    <name type="common">Marine rotifer</name>
    <name type="synonym">Brachionus muelleri</name>
    <dbReference type="NCBI Taxonomy" id="10195"/>
    <lineage>
        <taxon>Eukaryota</taxon>
        <taxon>Metazoa</taxon>
        <taxon>Spiralia</taxon>
        <taxon>Gnathifera</taxon>
        <taxon>Rotifera</taxon>
        <taxon>Eurotatoria</taxon>
        <taxon>Monogononta</taxon>
        <taxon>Pseudotrocha</taxon>
        <taxon>Ploima</taxon>
        <taxon>Brachionidae</taxon>
        <taxon>Brachionus</taxon>
    </lineage>
</organism>
<dbReference type="AlphaFoldDB" id="A0A3M7SZY0"/>
<reference evidence="1 2" key="1">
    <citation type="journal article" date="2018" name="Sci. Rep.">
        <title>Genomic signatures of local adaptation to the degree of environmental predictability in rotifers.</title>
        <authorList>
            <person name="Franch-Gras L."/>
            <person name="Hahn C."/>
            <person name="Garcia-Roger E.M."/>
            <person name="Carmona M.J."/>
            <person name="Serra M."/>
            <person name="Gomez A."/>
        </authorList>
    </citation>
    <scope>NUCLEOTIDE SEQUENCE [LARGE SCALE GENOMIC DNA]</scope>
    <source>
        <strain evidence="1">HYR1</strain>
    </source>
</reference>
<proteinExistence type="predicted"/>
<name>A0A3M7SZY0_BRAPC</name>
<evidence type="ECO:0000313" key="2">
    <source>
        <dbReference type="Proteomes" id="UP000276133"/>
    </source>
</evidence>
<dbReference type="Proteomes" id="UP000276133">
    <property type="component" value="Unassembled WGS sequence"/>
</dbReference>
<sequence>MNNKMDPLDYSGNFLPQGLRIKDKSHLNKLDRLYYQQQLKYVAKIDFKKKKLFCHNFSKISAKQTNAFEWFYHLANLGKHEINDDKNSWSIESGSCINDIAHLEPLKIDSKRTYKTGHFFSFYFLTSPLRRLME</sequence>
<comment type="caution">
    <text evidence="1">The sequence shown here is derived from an EMBL/GenBank/DDBJ whole genome shotgun (WGS) entry which is preliminary data.</text>
</comment>
<evidence type="ECO:0000313" key="1">
    <source>
        <dbReference type="EMBL" id="RNA41316.1"/>
    </source>
</evidence>
<dbReference type="EMBL" id="REGN01000523">
    <property type="protein sequence ID" value="RNA41316.1"/>
    <property type="molecule type" value="Genomic_DNA"/>
</dbReference>